<protein>
    <submittedName>
        <fullName evidence="5">Helix-turn-helix domain-containing protein AraC type</fullName>
    </submittedName>
</protein>
<dbReference type="Gene3D" id="1.10.10.60">
    <property type="entry name" value="Homeodomain-like"/>
    <property type="match status" value="1"/>
</dbReference>
<dbReference type="InterPro" id="IPR018060">
    <property type="entry name" value="HTH_AraC"/>
</dbReference>
<dbReference type="HOGENOM" id="CLU_573568_0_0_4"/>
<keyword evidence="3" id="KW-0804">Transcription</keyword>
<dbReference type="InterPro" id="IPR009057">
    <property type="entry name" value="Homeodomain-like_sf"/>
</dbReference>
<dbReference type="InterPro" id="IPR011990">
    <property type="entry name" value="TPR-like_helical_dom_sf"/>
</dbReference>
<accession>F0Q5D4</accession>
<name>F0Q5D4_PARA1</name>
<dbReference type="OrthoDB" id="9146493at2"/>
<feature type="domain" description="HTH araC/xylS-type" evidence="4">
    <location>
        <begin position="393"/>
        <end position="484"/>
    </location>
</feature>
<dbReference type="PROSITE" id="PS01124">
    <property type="entry name" value="HTH_ARAC_FAMILY_2"/>
    <property type="match status" value="1"/>
</dbReference>
<evidence type="ECO:0000256" key="1">
    <source>
        <dbReference type="ARBA" id="ARBA00023015"/>
    </source>
</evidence>
<organism evidence="5 6">
    <name type="scientific">Paracidovorax avenae (strain ATCC 19860 / DSM 7227 / CCUG 15838 / JCM 20985 / LMG 2117 / NCPPB 1011)</name>
    <name type="common">Acidovorax avenae</name>
    <dbReference type="NCBI Taxonomy" id="643561"/>
    <lineage>
        <taxon>Bacteria</taxon>
        <taxon>Pseudomonadati</taxon>
        <taxon>Pseudomonadota</taxon>
        <taxon>Betaproteobacteria</taxon>
        <taxon>Burkholderiales</taxon>
        <taxon>Comamonadaceae</taxon>
        <taxon>Paracidovorax</taxon>
    </lineage>
</organism>
<reference evidence="5" key="1">
    <citation type="submission" date="2011-02" db="EMBL/GenBank/DDBJ databases">
        <title>Complete sequence of Acidovorax avenae subsp. avenae ATCC 19860.</title>
        <authorList>
            <consortium name="US DOE Joint Genome Institute"/>
            <person name="Lucas S."/>
            <person name="Copeland A."/>
            <person name="Lapidus A."/>
            <person name="Cheng J.-F."/>
            <person name="Goodwin L."/>
            <person name="Pitluck S."/>
            <person name="Chertkov O."/>
            <person name="Held B."/>
            <person name="Detter J.C."/>
            <person name="Han C."/>
            <person name="Tapia R."/>
            <person name="Land M."/>
            <person name="Hauser L."/>
            <person name="Kyrpides N."/>
            <person name="Ivanova N."/>
            <person name="Ovchinnikova G."/>
            <person name="Pagani I."/>
            <person name="Gordon S."/>
            <person name="Woyke T."/>
        </authorList>
    </citation>
    <scope>NUCLEOTIDE SEQUENCE</scope>
    <source>
        <strain evidence="5">ATCC 19860</strain>
    </source>
</reference>
<dbReference type="EMBL" id="CP002521">
    <property type="protein sequence ID" value="ADX44433.1"/>
    <property type="molecule type" value="Genomic_DNA"/>
</dbReference>
<evidence type="ECO:0000259" key="4">
    <source>
        <dbReference type="PROSITE" id="PS01124"/>
    </source>
</evidence>
<dbReference type="InterPro" id="IPR050204">
    <property type="entry name" value="AraC_XylS_family_regulators"/>
</dbReference>
<evidence type="ECO:0000313" key="6">
    <source>
        <dbReference type="Proteomes" id="UP000002482"/>
    </source>
</evidence>
<dbReference type="GO" id="GO:0043565">
    <property type="term" value="F:sequence-specific DNA binding"/>
    <property type="evidence" value="ECO:0007669"/>
    <property type="project" value="InterPro"/>
</dbReference>
<dbReference type="SMART" id="SM00342">
    <property type="entry name" value="HTH_ARAC"/>
    <property type="match status" value="1"/>
</dbReference>
<evidence type="ECO:0000256" key="3">
    <source>
        <dbReference type="ARBA" id="ARBA00023163"/>
    </source>
</evidence>
<keyword evidence="2" id="KW-0238">DNA-binding</keyword>
<dbReference type="PANTHER" id="PTHR46796">
    <property type="entry name" value="HTH-TYPE TRANSCRIPTIONAL ACTIVATOR RHAS-RELATED"/>
    <property type="match status" value="1"/>
</dbReference>
<dbReference type="KEGG" id="aaa:Acav_0510"/>
<dbReference type="Proteomes" id="UP000002482">
    <property type="component" value="Chromosome"/>
</dbReference>
<keyword evidence="1" id="KW-0805">Transcription regulation</keyword>
<dbReference type="GO" id="GO:0003700">
    <property type="term" value="F:DNA-binding transcription factor activity"/>
    <property type="evidence" value="ECO:0007669"/>
    <property type="project" value="InterPro"/>
</dbReference>
<keyword evidence="6" id="KW-1185">Reference proteome</keyword>
<dbReference type="AlphaFoldDB" id="F0Q5D4"/>
<proteinExistence type="predicted"/>
<dbReference type="SUPFAM" id="SSF46689">
    <property type="entry name" value="Homeodomain-like"/>
    <property type="match status" value="1"/>
</dbReference>
<sequence length="490" mass="53521">MVPSIAFIQTTWGAAGAATIDMLLSLLSLSCHRIGHGAQALTQLLQNLQVKEAAAMGRRRLERGQSRDASPVEEGALLGRTLLLIGQEELASDVFHQQLKAYDAVSRSMVRWHSALDQAWMFQHLRKPARAAACWALVANDHDVPAPLRVEACCGLALSLQAQGQHASALVAAQRAQSLCESEEAAAPLALHAAAIRLEILSRVELLHSEELSDHAFAEAAQELGRERLAGETLASELRTLESTPGTPALLRARLGYLAGMHGGDPSGRQEAVAGFGRWLRQHGISGIDAEARVEGCLALLADRAIPAAREAIMPLAGGEREIEHHPLASDIQYCLSKIHMSEGRLGESLRQYKRHVAQAMRVVHHAALQRMDTPASNAPQDTVGLRLPPRYRAAYRYIIENLHDPNLSVREIAGRLGVTERALQLAFRNHLGMTPAELIRRERVRRIEGEMEEASATGGRVHMLDVASRWGISNRSTLANAFKLSSMRH</sequence>
<evidence type="ECO:0000313" key="5">
    <source>
        <dbReference type="EMBL" id="ADX44433.1"/>
    </source>
</evidence>
<dbReference type="Pfam" id="PF12833">
    <property type="entry name" value="HTH_18"/>
    <property type="match status" value="1"/>
</dbReference>
<evidence type="ECO:0000256" key="2">
    <source>
        <dbReference type="ARBA" id="ARBA00023125"/>
    </source>
</evidence>
<gene>
    <name evidence="5" type="ordered locus">Acav_0510</name>
</gene>
<dbReference type="PANTHER" id="PTHR46796:SF12">
    <property type="entry name" value="HTH-TYPE DNA-BINDING TRANSCRIPTIONAL ACTIVATOR EUTR"/>
    <property type="match status" value="1"/>
</dbReference>
<dbReference type="SUPFAM" id="SSF48452">
    <property type="entry name" value="TPR-like"/>
    <property type="match status" value="1"/>
</dbReference>